<proteinExistence type="predicted"/>
<dbReference type="Proteomes" id="UP000179441">
    <property type="component" value="Unassembled WGS sequence"/>
</dbReference>
<accession>A0A1S1MDD6</accession>
<comment type="caution">
    <text evidence="1">The sequence shown here is derived from an EMBL/GenBank/DDBJ whole genome shotgun (WGS) entry which is preliminary data.</text>
</comment>
<keyword evidence="2" id="KW-1185">Reference proteome</keyword>
<gene>
    <name evidence="1" type="ORF">BKG84_07040</name>
</gene>
<dbReference type="AlphaFoldDB" id="A0A1S1MDD6"/>
<evidence type="ECO:0000313" key="1">
    <source>
        <dbReference type="EMBL" id="OHU80553.1"/>
    </source>
</evidence>
<reference evidence="1 2" key="1">
    <citation type="submission" date="2016-10" db="EMBL/GenBank/DDBJ databases">
        <title>Evaluation of Human, Veterinary and Environmental Mycobacterium chelonae Isolates by Core Genome Phylogenomic Analysis, Targeted Gene Comparison, and Anti-microbial Susceptibility Patterns: A Tale of Mistaken Identities.</title>
        <authorList>
            <person name="Fogelson S.B."/>
            <person name="Camus A.C."/>
            <person name="Lorenz W."/>
            <person name="Vasireddy R."/>
            <person name="Vasireddy S."/>
            <person name="Smith T."/>
            <person name="Brown-Elliott B.A."/>
            <person name="Wallace R.J.Jr."/>
            <person name="Hasan N.A."/>
            <person name="Reischl U."/>
            <person name="Sanchez S."/>
        </authorList>
    </citation>
    <scope>NUCLEOTIDE SEQUENCE [LARGE SCALE GENOMIC DNA]</scope>
    <source>
        <strain evidence="1 2">15518</strain>
    </source>
</reference>
<evidence type="ECO:0000313" key="2">
    <source>
        <dbReference type="Proteomes" id="UP000179441"/>
    </source>
</evidence>
<protein>
    <submittedName>
        <fullName evidence="1">Mce family protein</fullName>
    </submittedName>
</protein>
<name>A0A1S1MDD6_MYCCH</name>
<sequence>MYTNLVGDGVVPGAAVMLSGIAVGKVDTISATSEGQQLITLALQPEKVVGLTDAFDVDYAPSNLFGISAVVLKRQTGGAPLRMDEVVDLTGGERVADVTVGKLMRELSTSANQVFTPQLTDLMRRAATDLAAFTPTLEALVSVGRAIADTQRYPSSFLIAQYGEFIKGVAAFSGSTIELISEVYSMEVLRNEGPLFDTGVTLVVDQLFPMISDVLWTANKFVGNADGTTTLLHQLSLLNPYPERTRLGAAELIKRINEMFVNTATGTELNVPVKVILRDVPVIAEQLPETPPASAAEGR</sequence>
<dbReference type="EMBL" id="MLIS01000001">
    <property type="protein sequence ID" value="OHU80553.1"/>
    <property type="molecule type" value="Genomic_DNA"/>
</dbReference>
<organism evidence="1 2">
    <name type="scientific">Mycobacteroides chelonae</name>
    <name type="common">Mycobacterium chelonae</name>
    <dbReference type="NCBI Taxonomy" id="1774"/>
    <lineage>
        <taxon>Bacteria</taxon>
        <taxon>Bacillati</taxon>
        <taxon>Actinomycetota</taxon>
        <taxon>Actinomycetes</taxon>
        <taxon>Mycobacteriales</taxon>
        <taxon>Mycobacteriaceae</taxon>
        <taxon>Mycobacteroides</taxon>
    </lineage>
</organism>